<reference evidence="1" key="1">
    <citation type="submission" date="2022-11" db="EMBL/GenBank/DDBJ databases">
        <title>beta-Carotene-producing bacterium, Jeongeuplla avenae sp. nov., alleviates the salt stress of Arabidopsis seedlings.</title>
        <authorList>
            <person name="Jiang L."/>
            <person name="Lee J."/>
        </authorList>
    </citation>
    <scope>NUCLEOTIDE SEQUENCE</scope>
    <source>
        <strain evidence="1">DY_R2A_6</strain>
    </source>
</reference>
<sequence>MRRVLASLLLPVLFAGLSGCQTAPQEEVAVVQPRPQGIDGRWTSIGGPVPYTATFQGGRFTTTENATSALLAEGSYTSLGPGQVTITYTSRRTNQRVAANCNQTGPNTLACATSANSRFELSRA</sequence>
<evidence type="ECO:0000313" key="2">
    <source>
        <dbReference type="Proteomes" id="UP001163223"/>
    </source>
</evidence>
<accession>A0ACD4NV05</accession>
<gene>
    <name evidence="1" type="ORF">OXU80_10210</name>
</gene>
<dbReference type="Proteomes" id="UP001163223">
    <property type="component" value="Chromosome"/>
</dbReference>
<name>A0ACD4NV05_9HYPH</name>
<dbReference type="EMBL" id="CP113520">
    <property type="protein sequence ID" value="WAJ30545.1"/>
    <property type="molecule type" value="Genomic_DNA"/>
</dbReference>
<protein>
    <submittedName>
        <fullName evidence="1">Uncharacterized protein</fullName>
    </submittedName>
</protein>
<proteinExistence type="predicted"/>
<organism evidence="1 2">
    <name type="scientific">Antarcticirhabdus aurantiaca</name>
    <dbReference type="NCBI Taxonomy" id="2606717"/>
    <lineage>
        <taxon>Bacteria</taxon>
        <taxon>Pseudomonadati</taxon>
        <taxon>Pseudomonadota</taxon>
        <taxon>Alphaproteobacteria</taxon>
        <taxon>Hyphomicrobiales</taxon>
        <taxon>Aurantimonadaceae</taxon>
        <taxon>Antarcticirhabdus</taxon>
    </lineage>
</organism>
<evidence type="ECO:0000313" key="1">
    <source>
        <dbReference type="EMBL" id="WAJ30545.1"/>
    </source>
</evidence>
<keyword evidence="2" id="KW-1185">Reference proteome</keyword>